<evidence type="ECO:0000256" key="1">
    <source>
        <dbReference type="SAM" id="Phobius"/>
    </source>
</evidence>
<keyword evidence="1" id="KW-0472">Membrane</keyword>
<sequence>MKNLPKPGYFTGFPALKVLILITGISLAACTWYVFANWLRDDGDIAWFTPDANCNLHTSTCSAVLGDKGRLTLTVDADGRIDALDILPLDVEVEGLNPSHVTVDFIGRDMDMGLHRFGLTASAPGHFHGQGQVGICTQDVMPWRARVILETPEGKLGSWFDFDVIRS</sequence>
<keyword evidence="1" id="KW-0812">Transmembrane</keyword>
<proteinExistence type="predicted"/>
<reference evidence="2" key="1">
    <citation type="journal article" date="2018" name="Nat. Biotechnol.">
        <title>A standardized bacterial taxonomy based on genome phylogeny substantially revises the tree of life.</title>
        <authorList>
            <person name="Parks D.H."/>
            <person name="Chuvochina M."/>
            <person name="Waite D.W."/>
            <person name="Rinke C."/>
            <person name="Skarshewski A."/>
            <person name="Chaumeil P.A."/>
            <person name="Hugenholtz P."/>
        </authorList>
    </citation>
    <scope>NUCLEOTIDE SEQUENCE [LARGE SCALE GENOMIC DNA]</scope>
    <source>
        <strain evidence="2">UBA11284</strain>
    </source>
</reference>
<comment type="caution">
    <text evidence="2">The sequence shown here is derived from an EMBL/GenBank/DDBJ whole genome shotgun (WGS) entry which is preliminary data.</text>
</comment>
<evidence type="ECO:0000313" key="2">
    <source>
        <dbReference type="EMBL" id="HCA00964.1"/>
    </source>
</evidence>
<accession>A0A3D0KBX4</accession>
<dbReference type="EMBL" id="DOTR01000011">
    <property type="protein sequence ID" value="HCA00964.1"/>
    <property type="molecule type" value="Genomic_DNA"/>
</dbReference>
<protein>
    <submittedName>
        <fullName evidence="2">Uncharacterized protein</fullName>
    </submittedName>
</protein>
<keyword evidence="1" id="KW-1133">Transmembrane helix</keyword>
<organism evidence="2">
    <name type="scientific">Halomonas campaniensis</name>
    <dbReference type="NCBI Taxonomy" id="213554"/>
    <lineage>
        <taxon>Bacteria</taxon>
        <taxon>Pseudomonadati</taxon>
        <taxon>Pseudomonadota</taxon>
        <taxon>Gammaproteobacteria</taxon>
        <taxon>Oceanospirillales</taxon>
        <taxon>Halomonadaceae</taxon>
        <taxon>Halomonas</taxon>
    </lineage>
</organism>
<dbReference type="PROSITE" id="PS51257">
    <property type="entry name" value="PROKAR_LIPOPROTEIN"/>
    <property type="match status" value="1"/>
</dbReference>
<dbReference type="AlphaFoldDB" id="A0A3D0KBX4"/>
<gene>
    <name evidence="2" type="ORF">DEO68_01995</name>
</gene>
<feature type="transmembrane region" description="Helical" evidence="1">
    <location>
        <begin position="12"/>
        <end position="35"/>
    </location>
</feature>
<name>A0A3D0KBX4_9GAMM</name>